<reference evidence="2 3" key="1">
    <citation type="submission" date="2012-09" db="EMBL/GenBank/DDBJ databases">
        <title>The Genome Sequence of Bacteroides oleiciplenus YIT 12058.</title>
        <authorList>
            <consortium name="The Broad Institute Genome Sequencing Platform"/>
            <person name="Earl A."/>
            <person name="Ward D."/>
            <person name="Feldgarden M."/>
            <person name="Gevers D."/>
            <person name="Morotomi M."/>
            <person name="Walker B."/>
            <person name="Young S.K."/>
            <person name="Zeng Q."/>
            <person name="Gargeya S."/>
            <person name="Fitzgerald M."/>
            <person name="Haas B."/>
            <person name="Abouelleil A."/>
            <person name="Alvarado L."/>
            <person name="Arachchi H.M."/>
            <person name="Berlin A.M."/>
            <person name="Chapman S.B."/>
            <person name="Goldberg J."/>
            <person name="Griggs A."/>
            <person name="Gujja S."/>
            <person name="Hansen M."/>
            <person name="Howarth C."/>
            <person name="Imamovic A."/>
            <person name="Larimer J."/>
            <person name="McCowen C."/>
            <person name="Montmayeur A."/>
            <person name="Murphy C."/>
            <person name="Neiman D."/>
            <person name="Pearson M."/>
            <person name="Priest M."/>
            <person name="Roberts A."/>
            <person name="Saif S."/>
            <person name="Shea T."/>
            <person name="Sisk P."/>
            <person name="Sykes S."/>
            <person name="Wortman J."/>
            <person name="Nusbaum C."/>
            <person name="Birren B."/>
        </authorList>
    </citation>
    <scope>NUCLEOTIDE SEQUENCE [LARGE SCALE GENOMIC DNA]</scope>
    <source>
        <strain evidence="2 3">YIT 12058</strain>
    </source>
</reference>
<dbReference type="HOGENOM" id="CLU_1747994_0_0_10"/>
<dbReference type="AlphaFoldDB" id="K9E920"/>
<dbReference type="STRING" id="742727.HMPREF9447_00766"/>
<name>K9E920_9BACE</name>
<dbReference type="Proteomes" id="UP000009872">
    <property type="component" value="Unassembled WGS sequence"/>
</dbReference>
<comment type="caution">
    <text evidence="2">The sequence shown here is derived from an EMBL/GenBank/DDBJ whole genome shotgun (WGS) entry which is preliminary data.</text>
</comment>
<evidence type="ECO:0000313" key="2">
    <source>
        <dbReference type="EMBL" id="EKU92316.1"/>
    </source>
</evidence>
<keyword evidence="1" id="KW-0732">Signal</keyword>
<dbReference type="eggNOG" id="ENOG5032QA6">
    <property type="taxonomic scope" value="Bacteria"/>
</dbReference>
<evidence type="ECO:0000256" key="1">
    <source>
        <dbReference type="SAM" id="SignalP"/>
    </source>
</evidence>
<dbReference type="EMBL" id="ADLF01000002">
    <property type="protein sequence ID" value="EKU92316.1"/>
    <property type="molecule type" value="Genomic_DNA"/>
</dbReference>
<dbReference type="PATRIC" id="fig|742727.4.peg.766"/>
<sequence>MKKFFLSLALVVVASLGMANASTNVLDNAASSYGIASVNAVDGDYNGIATPTKMNGQTVKDPTPVSATFTVTNGILEGSVAVATANHSFKINTVAAITGPGTYAIQGSFKVSDKVSLPLNGNIVVTSVDGINLEFVCTAYIGGAPATESVFSFSTK</sequence>
<gene>
    <name evidence="2" type="ORF">HMPREF9447_00766</name>
</gene>
<protein>
    <recommendedName>
        <fullName evidence="4">Lipocalin-like domain-containing protein</fullName>
    </recommendedName>
</protein>
<feature type="chain" id="PRO_5003926635" description="Lipocalin-like domain-containing protein" evidence="1">
    <location>
        <begin position="22"/>
        <end position="156"/>
    </location>
</feature>
<dbReference type="OrthoDB" id="10005861at2"/>
<evidence type="ECO:0000313" key="3">
    <source>
        <dbReference type="Proteomes" id="UP000009872"/>
    </source>
</evidence>
<feature type="signal peptide" evidence="1">
    <location>
        <begin position="1"/>
        <end position="21"/>
    </location>
</feature>
<accession>K9E920</accession>
<dbReference type="RefSeq" id="WP_009128216.1">
    <property type="nucleotide sequence ID" value="NZ_JH992940.1"/>
</dbReference>
<proteinExistence type="predicted"/>
<evidence type="ECO:0008006" key="4">
    <source>
        <dbReference type="Google" id="ProtNLM"/>
    </source>
</evidence>
<organism evidence="2 3">
    <name type="scientific">Bacteroides oleiciplenus YIT 12058</name>
    <dbReference type="NCBI Taxonomy" id="742727"/>
    <lineage>
        <taxon>Bacteria</taxon>
        <taxon>Pseudomonadati</taxon>
        <taxon>Bacteroidota</taxon>
        <taxon>Bacteroidia</taxon>
        <taxon>Bacteroidales</taxon>
        <taxon>Bacteroidaceae</taxon>
        <taxon>Bacteroides</taxon>
    </lineage>
</organism>
<keyword evidence="3" id="KW-1185">Reference proteome</keyword>